<reference evidence="2 3" key="1">
    <citation type="submission" date="2017-08" db="EMBL/GenBank/DDBJ databases">
        <title>Infants hospitalized years apart are colonized by the same room-sourced microbial strains.</title>
        <authorList>
            <person name="Brooks B."/>
            <person name="Olm M.R."/>
            <person name="Firek B.A."/>
            <person name="Baker R."/>
            <person name="Thomas B.C."/>
            <person name="Morowitz M.J."/>
            <person name="Banfield J.F."/>
        </authorList>
    </citation>
    <scope>NUCLEOTIDE SEQUENCE [LARGE SCALE GENOMIC DNA]</scope>
    <source>
        <strain evidence="2">S2_005_003_R2_42</strain>
    </source>
</reference>
<evidence type="ECO:0000256" key="1">
    <source>
        <dbReference type="SAM" id="SignalP"/>
    </source>
</evidence>
<dbReference type="EMBL" id="QFPO01000005">
    <property type="protein sequence ID" value="PZQ16583.1"/>
    <property type="molecule type" value="Genomic_DNA"/>
</dbReference>
<evidence type="ECO:0008006" key="4">
    <source>
        <dbReference type="Google" id="ProtNLM"/>
    </source>
</evidence>
<comment type="caution">
    <text evidence="2">The sequence shown here is derived from an EMBL/GenBank/DDBJ whole genome shotgun (WGS) entry which is preliminary data.</text>
</comment>
<feature type="signal peptide" evidence="1">
    <location>
        <begin position="1"/>
        <end position="18"/>
    </location>
</feature>
<evidence type="ECO:0000313" key="3">
    <source>
        <dbReference type="Proteomes" id="UP000249046"/>
    </source>
</evidence>
<keyword evidence="1" id="KW-0732">Signal</keyword>
<name>A0A2W5MGD5_9GAMM</name>
<dbReference type="Proteomes" id="UP000249046">
    <property type="component" value="Unassembled WGS sequence"/>
</dbReference>
<evidence type="ECO:0000313" key="2">
    <source>
        <dbReference type="EMBL" id="PZQ16583.1"/>
    </source>
</evidence>
<proteinExistence type="predicted"/>
<protein>
    <recommendedName>
        <fullName evidence="4">DUF3352 domain-containing protein</fullName>
    </recommendedName>
</protein>
<sequence length="560" mass="59763">MDIVVKRLAIACAAVALAACGKKADTSDPLAFIPADTPYVIANVEPLPEATVQVFAAQMKVFWPVMFEQFAPIVAELEKDPKHADAARVMRALYDELAPRDTPEKLTEIGLGMKVRSAFYGVGLIPVLRVELADADAFRAAVARVEAKSGAKLGTGRIGDQDLWIVGAEDVQGLIAIQGRHLVATLAPANADEALKRRLLGLDLPESSLAASDELVALNKAEGYLPYGSGWVDLRRVVALIDRDPGYQAFAKLATETPPALDATCRAEAEAIVAHTPRASFGYTALDAGHMTMRSVLELDPALAQSVQALAVPPPGSASTARTLLDLSLSVPVLKLKDFVEKQADAILAAPYRCEALAFLNDGATDLKAKIGQTVPPPLSDLTGLRISLDRFDWTADKPDFAAKLLVASGDPATLVSMAQLAVPALRDVQIRPDGTPVDLALPPEAAGFVEFAQAAMVPQALGIAFGTGSAGGDLGSWIAEPAATDAQLLSFRYSARLYGLIGDATKRFAEAMPEEQRAMMDGQVRMYALYEQWFKHFDQRVQATPKGLVFVQDVELAQP</sequence>
<dbReference type="AlphaFoldDB" id="A0A2W5MGD5"/>
<dbReference type="PROSITE" id="PS51257">
    <property type="entry name" value="PROKAR_LIPOPROTEIN"/>
    <property type="match status" value="1"/>
</dbReference>
<accession>A0A2W5MGD5</accession>
<feature type="chain" id="PRO_5016019416" description="DUF3352 domain-containing protein" evidence="1">
    <location>
        <begin position="19"/>
        <end position="560"/>
    </location>
</feature>
<organism evidence="2 3">
    <name type="scientific">Rhodanobacter denitrificans</name>
    <dbReference type="NCBI Taxonomy" id="666685"/>
    <lineage>
        <taxon>Bacteria</taxon>
        <taxon>Pseudomonadati</taxon>
        <taxon>Pseudomonadota</taxon>
        <taxon>Gammaproteobacteria</taxon>
        <taxon>Lysobacterales</taxon>
        <taxon>Rhodanobacteraceae</taxon>
        <taxon>Rhodanobacter</taxon>
    </lineage>
</organism>
<gene>
    <name evidence="2" type="ORF">DI564_08140</name>
</gene>